<keyword evidence="1" id="KW-0472">Membrane</keyword>
<dbReference type="EnsemblPlants" id="Solyc10g047900.2.1">
    <property type="protein sequence ID" value="Solyc10g047900.2.1"/>
    <property type="gene ID" value="Solyc10g047900.2"/>
</dbReference>
<evidence type="ECO:0000313" key="3">
    <source>
        <dbReference type="Proteomes" id="UP000004994"/>
    </source>
</evidence>
<evidence type="ECO:0000256" key="1">
    <source>
        <dbReference type="SAM" id="Phobius"/>
    </source>
</evidence>
<accession>A0A3Q7JAP0</accession>
<proteinExistence type="predicted"/>
<reference evidence="2" key="2">
    <citation type="submission" date="2019-01" db="UniProtKB">
        <authorList>
            <consortium name="EnsemblPlants"/>
        </authorList>
    </citation>
    <scope>IDENTIFICATION</scope>
    <source>
        <strain evidence="2">cv. Heinz 1706</strain>
    </source>
</reference>
<keyword evidence="3" id="KW-1185">Reference proteome</keyword>
<keyword evidence="1" id="KW-1133">Transmembrane helix</keyword>
<name>A0A3Q7JAP0_SOLLC</name>
<dbReference type="PaxDb" id="4081-Solyc10g047900.1.1"/>
<dbReference type="InParanoid" id="A0A3Q7JAP0"/>
<evidence type="ECO:0000313" key="2">
    <source>
        <dbReference type="EnsemblPlants" id="Solyc10g047900.2.1"/>
    </source>
</evidence>
<dbReference type="AlphaFoldDB" id="A0A3Q7JAP0"/>
<reference evidence="2" key="1">
    <citation type="journal article" date="2012" name="Nature">
        <title>The tomato genome sequence provides insights into fleshy fruit evolution.</title>
        <authorList>
            <consortium name="Tomato Genome Consortium"/>
        </authorList>
    </citation>
    <scope>NUCLEOTIDE SEQUENCE [LARGE SCALE GENOMIC DNA]</scope>
    <source>
        <strain evidence="2">cv. Heinz 1706</strain>
    </source>
</reference>
<dbReference type="Gramene" id="Solyc10g047900.2.1">
    <property type="protein sequence ID" value="Solyc10g047900.2.1"/>
    <property type="gene ID" value="Solyc10g047900.2"/>
</dbReference>
<dbReference type="Proteomes" id="UP000004994">
    <property type="component" value="Chromosome 10"/>
</dbReference>
<protein>
    <submittedName>
        <fullName evidence="2">Uncharacterized protein</fullName>
    </submittedName>
</protein>
<feature type="transmembrane region" description="Helical" evidence="1">
    <location>
        <begin position="12"/>
        <end position="31"/>
    </location>
</feature>
<keyword evidence="1" id="KW-0812">Transmembrane</keyword>
<sequence length="88" mass="10070">MELPISLKNHFHFFLFCSSSSLVAALIFRLVQVENKSLASKLCKFLVAEPEKMRWSFNHQFSLLDGRHHYTFGLLLSSFVVHVSLSVG</sequence>
<organism evidence="2">
    <name type="scientific">Solanum lycopersicum</name>
    <name type="common">Tomato</name>
    <name type="synonym">Lycopersicon esculentum</name>
    <dbReference type="NCBI Taxonomy" id="4081"/>
    <lineage>
        <taxon>Eukaryota</taxon>
        <taxon>Viridiplantae</taxon>
        <taxon>Streptophyta</taxon>
        <taxon>Embryophyta</taxon>
        <taxon>Tracheophyta</taxon>
        <taxon>Spermatophyta</taxon>
        <taxon>Magnoliopsida</taxon>
        <taxon>eudicotyledons</taxon>
        <taxon>Gunneridae</taxon>
        <taxon>Pentapetalae</taxon>
        <taxon>asterids</taxon>
        <taxon>lamiids</taxon>
        <taxon>Solanales</taxon>
        <taxon>Solanaceae</taxon>
        <taxon>Solanoideae</taxon>
        <taxon>Solaneae</taxon>
        <taxon>Solanum</taxon>
        <taxon>Solanum subgen. Lycopersicon</taxon>
    </lineage>
</organism>